<protein>
    <submittedName>
        <fullName evidence="1">Uncharacterized protein</fullName>
    </submittedName>
</protein>
<dbReference type="Proteomes" id="UP000291713">
    <property type="component" value="Unassembled WGS sequence"/>
</dbReference>
<sequence>MRAIKDTYTAIGHFPSLSRFKRVMVLPDINFGERKSNDSSNPAGNPGRS</sequence>
<accession>A0A0M0VMD0</accession>
<proteinExistence type="predicted"/>
<reference evidence="1 2" key="1">
    <citation type="journal article" date="2018" name="Sci. Rep.">
        <title>Genomic diversity and distribution of Bifidobacterium longum subsp. longum across the human lifespan.</title>
        <authorList>
            <person name="Odamaki T."/>
            <person name="Bottacini F."/>
            <person name="Kato K."/>
            <person name="Mitsuyama E."/>
            <person name="Yoshida K."/>
            <person name="Horigome A."/>
            <person name="Xiao J.Z."/>
            <person name="van Sinderen D."/>
        </authorList>
    </citation>
    <scope>NUCLEOTIDE SEQUENCE [LARGE SCALE GENOMIC DNA]</scope>
    <source>
        <strain evidence="1 2">MCC10120</strain>
    </source>
</reference>
<evidence type="ECO:0000313" key="2">
    <source>
        <dbReference type="Proteomes" id="UP000291713"/>
    </source>
</evidence>
<organism evidence="1 2">
    <name type="scientific">Bifidobacterium longum subsp. longum</name>
    <dbReference type="NCBI Taxonomy" id="1679"/>
    <lineage>
        <taxon>Bacteria</taxon>
        <taxon>Bacillati</taxon>
        <taxon>Actinomycetota</taxon>
        <taxon>Actinomycetes</taxon>
        <taxon>Bifidobacteriales</taxon>
        <taxon>Bifidobacteriaceae</taxon>
        <taxon>Bifidobacterium</taxon>
    </lineage>
</organism>
<evidence type="ECO:0000313" key="1">
    <source>
        <dbReference type="EMBL" id="TCF95423.1"/>
    </source>
</evidence>
<name>A0A0M0VMD0_BIFLL</name>
<comment type="caution">
    <text evidence="1">The sequence shown here is derived from an EMBL/GenBank/DDBJ whole genome shotgun (WGS) entry which is preliminary data.</text>
</comment>
<gene>
    <name evidence="1" type="ORF">MCC10120_0835</name>
</gene>
<dbReference type="EMBL" id="SHTU01000012">
    <property type="protein sequence ID" value="TCF95423.1"/>
    <property type="molecule type" value="Genomic_DNA"/>
</dbReference>
<dbReference type="AlphaFoldDB" id="A0A0M0VMD0"/>